<evidence type="ECO:0000256" key="4">
    <source>
        <dbReference type="ARBA" id="ARBA00023128"/>
    </source>
</evidence>
<name>A0A8T0HIW1_CERPU</name>
<keyword evidence="4" id="KW-0496">Mitochondrion</keyword>
<evidence type="ECO:0000256" key="7">
    <source>
        <dbReference type="SAM" id="MobiDB-lite"/>
    </source>
</evidence>
<dbReference type="EMBL" id="CM026427">
    <property type="protein sequence ID" value="KAG0570102.1"/>
    <property type="molecule type" value="Genomic_DNA"/>
</dbReference>
<evidence type="ECO:0000256" key="3">
    <source>
        <dbReference type="ARBA" id="ARBA00022980"/>
    </source>
</evidence>
<dbReference type="PANTHER" id="PTHR35693">
    <property type="entry name" value="EXPRESSED PROTEIN"/>
    <property type="match status" value="1"/>
</dbReference>
<feature type="compositionally biased region" description="Basic and acidic residues" evidence="7">
    <location>
        <begin position="166"/>
        <end position="178"/>
    </location>
</feature>
<evidence type="ECO:0000313" key="9">
    <source>
        <dbReference type="Proteomes" id="UP000822688"/>
    </source>
</evidence>
<proteinExistence type="inferred from homology"/>
<dbReference type="CDD" id="cd23701">
    <property type="entry name" value="At1g26750"/>
    <property type="match status" value="1"/>
</dbReference>
<comment type="subcellular location">
    <subcellularLocation>
        <location evidence="1">Mitochondrion</location>
    </subcellularLocation>
</comment>
<comment type="similarity">
    <text evidence="2">Belongs to the mitochondrion-specific ribosomal protein mS23 family.</text>
</comment>
<evidence type="ECO:0000256" key="6">
    <source>
        <dbReference type="ARBA" id="ARBA00035137"/>
    </source>
</evidence>
<sequence>MSFMKGDLLSKTRKLMKGGIIARPRWLDAVMRIPPEPKKTRCKKAPKIVLPEDRLVESYYARHPEAKFTPFELNSFDPPPARKFAWRQLELMNHGYPRDIARDMVEVEFAEAEKAAEEAFRAERRRAIMEGREPPAPKKSKIEEIQEEEWEYLSQGLAAIGSQGRKAGEKLPGSERPPRVSSFN</sequence>
<evidence type="ECO:0000256" key="2">
    <source>
        <dbReference type="ARBA" id="ARBA00009864"/>
    </source>
</evidence>
<keyword evidence="3" id="KW-0689">Ribosomal protein</keyword>
<dbReference type="Proteomes" id="UP000822688">
    <property type="component" value="Chromosome 6"/>
</dbReference>
<accession>A0A8T0HIW1</accession>
<dbReference type="AlphaFoldDB" id="A0A8T0HIW1"/>
<dbReference type="PANTHER" id="PTHR35693:SF1">
    <property type="entry name" value="EXPRESSED PROTEIN"/>
    <property type="match status" value="1"/>
</dbReference>
<protein>
    <recommendedName>
        <fullName evidence="6">Small ribosomal subunit protein mS23</fullName>
    </recommendedName>
</protein>
<keyword evidence="5" id="KW-0687">Ribonucleoprotein</keyword>
<dbReference type="InterPro" id="IPR059242">
    <property type="entry name" value="mS23_dom"/>
</dbReference>
<dbReference type="OrthoDB" id="543108at2759"/>
<keyword evidence="9" id="KW-1185">Reference proteome</keyword>
<comment type="caution">
    <text evidence="8">The sequence shown here is derived from an EMBL/GenBank/DDBJ whole genome shotgun (WGS) entry which is preliminary data.</text>
</comment>
<reference evidence="8 9" key="1">
    <citation type="submission" date="2020-06" db="EMBL/GenBank/DDBJ databases">
        <title>WGS assembly of Ceratodon purpureus strain R40.</title>
        <authorList>
            <person name="Carey S.B."/>
            <person name="Jenkins J."/>
            <person name="Shu S."/>
            <person name="Lovell J.T."/>
            <person name="Sreedasyam A."/>
            <person name="Maumus F."/>
            <person name="Tiley G.P."/>
            <person name="Fernandez-Pozo N."/>
            <person name="Barry K."/>
            <person name="Chen C."/>
            <person name="Wang M."/>
            <person name="Lipzen A."/>
            <person name="Daum C."/>
            <person name="Saski C.A."/>
            <person name="Payton A.C."/>
            <person name="Mcbreen J.C."/>
            <person name="Conrad R.E."/>
            <person name="Kollar L.M."/>
            <person name="Olsson S."/>
            <person name="Huttunen S."/>
            <person name="Landis J.B."/>
            <person name="Wickett N.J."/>
            <person name="Johnson M.G."/>
            <person name="Rensing S.A."/>
            <person name="Grimwood J."/>
            <person name="Schmutz J."/>
            <person name="Mcdaniel S.F."/>
        </authorList>
    </citation>
    <scope>NUCLEOTIDE SEQUENCE [LARGE SCALE GENOMIC DNA]</scope>
    <source>
        <strain evidence="8 9">R40</strain>
    </source>
</reference>
<gene>
    <name evidence="8" type="ORF">KC19_6G138700</name>
</gene>
<evidence type="ECO:0000256" key="1">
    <source>
        <dbReference type="ARBA" id="ARBA00004173"/>
    </source>
</evidence>
<evidence type="ECO:0000256" key="5">
    <source>
        <dbReference type="ARBA" id="ARBA00023274"/>
    </source>
</evidence>
<organism evidence="8 9">
    <name type="scientific">Ceratodon purpureus</name>
    <name type="common">Fire moss</name>
    <name type="synonym">Dicranum purpureum</name>
    <dbReference type="NCBI Taxonomy" id="3225"/>
    <lineage>
        <taxon>Eukaryota</taxon>
        <taxon>Viridiplantae</taxon>
        <taxon>Streptophyta</taxon>
        <taxon>Embryophyta</taxon>
        <taxon>Bryophyta</taxon>
        <taxon>Bryophytina</taxon>
        <taxon>Bryopsida</taxon>
        <taxon>Dicranidae</taxon>
        <taxon>Pseudoditrichales</taxon>
        <taxon>Ditrichaceae</taxon>
        <taxon>Ceratodon</taxon>
    </lineage>
</organism>
<evidence type="ECO:0000313" key="8">
    <source>
        <dbReference type="EMBL" id="KAG0570102.1"/>
    </source>
</evidence>
<feature type="region of interest" description="Disordered" evidence="7">
    <location>
        <begin position="161"/>
        <end position="184"/>
    </location>
</feature>